<dbReference type="EMBL" id="CP039349">
    <property type="protein sequence ID" value="QCD94386.1"/>
    <property type="molecule type" value="Genomic_DNA"/>
</dbReference>
<name>A0A4D6M2G8_VIGUN</name>
<keyword evidence="2" id="KW-1185">Reference proteome</keyword>
<evidence type="ECO:0000313" key="2">
    <source>
        <dbReference type="Proteomes" id="UP000501690"/>
    </source>
</evidence>
<proteinExistence type="predicted"/>
<evidence type="ECO:0000313" key="1">
    <source>
        <dbReference type="EMBL" id="QCD94386.1"/>
    </source>
</evidence>
<reference evidence="1 2" key="1">
    <citation type="submission" date="2019-04" db="EMBL/GenBank/DDBJ databases">
        <title>An improved genome assembly and genetic linkage map for asparagus bean, Vigna unguiculata ssp. sesquipedialis.</title>
        <authorList>
            <person name="Xia Q."/>
            <person name="Zhang R."/>
            <person name="Dong Y."/>
        </authorList>
    </citation>
    <scope>NUCLEOTIDE SEQUENCE [LARGE SCALE GENOMIC DNA]</scope>
    <source>
        <tissue evidence="1">Leaf</tissue>
    </source>
</reference>
<sequence length="132" mass="15828">MLFLSYRSMRHLFKCSKLEVKSDFTRYWYGGEKHLDETWIQTFLYDHYAKLMPACVIYSNAQSLSLESSAVELAAMHESNRYEISINLSCRNLTRLNSFVKSDFTRYWYGGEKHLDETWIQTFLYDHELHET</sequence>
<gene>
    <name evidence="1" type="ORF">DEO72_LG5g2469</name>
</gene>
<dbReference type="Proteomes" id="UP000501690">
    <property type="component" value="Linkage Group LG5"/>
</dbReference>
<dbReference type="AlphaFoldDB" id="A0A4D6M2G8"/>
<organism evidence="1 2">
    <name type="scientific">Vigna unguiculata</name>
    <name type="common">Cowpea</name>
    <dbReference type="NCBI Taxonomy" id="3917"/>
    <lineage>
        <taxon>Eukaryota</taxon>
        <taxon>Viridiplantae</taxon>
        <taxon>Streptophyta</taxon>
        <taxon>Embryophyta</taxon>
        <taxon>Tracheophyta</taxon>
        <taxon>Spermatophyta</taxon>
        <taxon>Magnoliopsida</taxon>
        <taxon>eudicotyledons</taxon>
        <taxon>Gunneridae</taxon>
        <taxon>Pentapetalae</taxon>
        <taxon>rosids</taxon>
        <taxon>fabids</taxon>
        <taxon>Fabales</taxon>
        <taxon>Fabaceae</taxon>
        <taxon>Papilionoideae</taxon>
        <taxon>50 kb inversion clade</taxon>
        <taxon>NPAAA clade</taxon>
        <taxon>indigoferoid/millettioid clade</taxon>
        <taxon>Phaseoleae</taxon>
        <taxon>Vigna</taxon>
    </lineage>
</organism>
<accession>A0A4D6M2G8</accession>
<protein>
    <submittedName>
        <fullName evidence="1">Uncharacterized protein</fullName>
    </submittedName>
</protein>